<protein>
    <recommendedName>
        <fullName evidence="7">Efficient mitochondria targeting-associated protein 19</fullName>
    </recommendedName>
</protein>
<dbReference type="PANTHER" id="PTHR31204:SF1">
    <property type="entry name" value="SIGMA INTRACELLULAR RECEPTOR 2"/>
    <property type="match status" value="1"/>
</dbReference>
<accession>A0AAD7DVF3</accession>
<evidence type="ECO:0000256" key="4">
    <source>
        <dbReference type="ARBA" id="ARBA00022824"/>
    </source>
</evidence>
<dbReference type="InterPro" id="IPR016964">
    <property type="entry name" value="Sigma2_recept"/>
</dbReference>
<feature type="domain" description="EXPERA" evidence="8">
    <location>
        <begin position="11"/>
        <end position="166"/>
    </location>
</feature>
<dbReference type="Proteomes" id="UP001221757">
    <property type="component" value="Unassembled WGS sequence"/>
</dbReference>
<dbReference type="GO" id="GO:0005789">
    <property type="term" value="C:endoplasmic reticulum membrane"/>
    <property type="evidence" value="ECO:0007669"/>
    <property type="project" value="UniProtKB-SubCell"/>
</dbReference>
<reference evidence="9" key="1">
    <citation type="submission" date="2023-03" db="EMBL/GenBank/DDBJ databases">
        <title>Massive genome expansion in bonnet fungi (Mycena s.s.) driven by repeated elements and novel gene families across ecological guilds.</title>
        <authorList>
            <consortium name="Lawrence Berkeley National Laboratory"/>
            <person name="Harder C.B."/>
            <person name="Miyauchi S."/>
            <person name="Viragh M."/>
            <person name="Kuo A."/>
            <person name="Thoen E."/>
            <person name="Andreopoulos B."/>
            <person name="Lu D."/>
            <person name="Skrede I."/>
            <person name="Drula E."/>
            <person name="Henrissat B."/>
            <person name="Morin E."/>
            <person name="Kohler A."/>
            <person name="Barry K."/>
            <person name="LaButti K."/>
            <person name="Morin E."/>
            <person name="Salamov A."/>
            <person name="Lipzen A."/>
            <person name="Mereny Z."/>
            <person name="Hegedus B."/>
            <person name="Baldrian P."/>
            <person name="Stursova M."/>
            <person name="Weitz H."/>
            <person name="Taylor A."/>
            <person name="Grigoriev I.V."/>
            <person name="Nagy L.G."/>
            <person name="Martin F."/>
            <person name="Kauserud H."/>
        </authorList>
    </citation>
    <scope>NUCLEOTIDE SEQUENCE</scope>
    <source>
        <strain evidence="9">CBHHK067</strain>
    </source>
</reference>
<dbReference type="EMBL" id="JARKIE010000024">
    <property type="protein sequence ID" value="KAJ7698895.1"/>
    <property type="molecule type" value="Genomic_DNA"/>
</dbReference>
<dbReference type="AlphaFoldDB" id="A0AAD7DVF3"/>
<evidence type="ECO:0000313" key="9">
    <source>
        <dbReference type="EMBL" id="KAJ7698895.1"/>
    </source>
</evidence>
<feature type="transmembrane region" description="Helical" evidence="7">
    <location>
        <begin position="104"/>
        <end position="127"/>
    </location>
</feature>
<dbReference type="Pfam" id="PF05241">
    <property type="entry name" value="EBP"/>
    <property type="match status" value="1"/>
</dbReference>
<sequence>MTPRPLTSRPLDFIYFGFFMSHIFASLCIDFQPLYPPALVPGFLRQFVEWYLRTSNDPLLKGAFGRGDDPLVWFKSFVFLEVVFQFPTFFLAARGLWNDSQKIYVLMLVYAASTATTVWPCVMSILATPGPSPAALARGLATLSEDQRAMLLASYVPFFLIPFVMAMDMAFRVHGIVGDALSAREASKRK</sequence>
<feature type="transmembrane region" description="Helical" evidence="7">
    <location>
        <begin position="72"/>
        <end position="92"/>
    </location>
</feature>
<dbReference type="InterPro" id="IPR033118">
    <property type="entry name" value="EXPERA"/>
</dbReference>
<keyword evidence="5 7" id="KW-1133">Transmembrane helix</keyword>
<keyword evidence="4 7" id="KW-0256">Endoplasmic reticulum</keyword>
<name>A0AAD7DVF3_MYCRO</name>
<comment type="similarity">
    <text evidence="2">Belongs to the TMEM97/sigma-2 receptor family.</text>
</comment>
<feature type="transmembrane region" description="Helical" evidence="7">
    <location>
        <begin position="12"/>
        <end position="35"/>
    </location>
</feature>
<keyword evidence="10" id="KW-1185">Reference proteome</keyword>
<dbReference type="InterPro" id="IPR051987">
    <property type="entry name" value="Sigma-2_receptor-like"/>
</dbReference>
<gene>
    <name evidence="9" type="ORF">B0H17DRAFT_315188</name>
</gene>
<keyword evidence="3 7" id="KW-0812">Transmembrane</keyword>
<evidence type="ECO:0000256" key="7">
    <source>
        <dbReference type="PIRNR" id="PIRNR031032"/>
    </source>
</evidence>
<dbReference type="PROSITE" id="PS51751">
    <property type="entry name" value="EXPERA"/>
    <property type="match status" value="1"/>
</dbReference>
<dbReference type="PIRSF" id="PIRSF031032">
    <property type="entry name" value="TMP_97_prd"/>
    <property type="match status" value="1"/>
</dbReference>
<evidence type="ECO:0000256" key="2">
    <source>
        <dbReference type="ARBA" id="ARBA00009096"/>
    </source>
</evidence>
<feature type="transmembrane region" description="Helical" evidence="7">
    <location>
        <begin position="147"/>
        <end position="166"/>
    </location>
</feature>
<proteinExistence type="inferred from homology"/>
<dbReference type="PANTHER" id="PTHR31204">
    <property type="entry name" value="SIGMA INTRACELLULAR RECEPTOR 2"/>
    <property type="match status" value="1"/>
</dbReference>
<organism evidence="9 10">
    <name type="scientific">Mycena rosella</name>
    <name type="common">Pink bonnet</name>
    <name type="synonym">Agaricus rosellus</name>
    <dbReference type="NCBI Taxonomy" id="1033263"/>
    <lineage>
        <taxon>Eukaryota</taxon>
        <taxon>Fungi</taxon>
        <taxon>Dikarya</taxon>
        <taxon>Basidiomycota</taxon>
        <taxon>Agaricomycotina</taxon>
        <taxon>Agaricomycetes</taxon>
        <taxon>Agaricomycetidae</taxon>
        <taxon>Agaricales</taxon>
        <taxon>Marasmiineae</taxon>
        <taxon>Mycenaceae</taxon>
        <taxon>Mycena</taxon>
    </lineage>
</organism>
<keyword evidence="6 7" id="KW-0472">Membrane</keyword>
<comment type="subcellular location">
    <subcellularLocation>
        <location evidence="1">Endoplasmic reticulum membrane</location>
        <topology evidence="1">Multi-pass membrane protein</topology>
    </subcellularLocation>
</comment>
<evidence type="ECO:0000256" key="6">
    <source>
        <dbReference type="ARBA" id="ARBA00023136"/>
    </source>
</evidence>
<evidence type="ECO:0000256" key="5">
    <source>
        <dbReference type="ARBA" id="ARBA00022989"/>
    </source>
</evidence>
<evidence type="ECO:0000256" key="3">
    <source>
        <dbReference type="ARBA" id="ARBA00022692"/>
    </source>
</evidence>
<evidence type="ECO:0000313" key="10">
    <source>
        <dbReference type="Proteomes" id="UP001221757"/>
    </source>
</evidence>
<evidence type="ECO:0000259" key="8">
    <source>
        <dbReference type="PROSITE" id="PS51751"/>
    </source>
</evidence>
<comment type="caution">
    <text evidence="9">The sequence shown here is derived from an EMBL/GenBank/DDBJ whole genome shotgun (WGS) entry which is preliminary data.</text>
</comment>
<evidence type="ECO:0000256" key="1">
    <source>
        <dbReference type="ARBA" id="ARBA00004477"/>
    </source>
</evidence>